<evidence type="ECO:0000313" key="2">
    <source>
        <dbReference type="Proteomes" id="UP000474567"/>
    </source>
</evidence>
<keyword evidence="2" id="KW-1185">Reference proteome</keyword>
<dbReference type="EMBL" id="CADCST010000049">
    <property type="protein sequence ID" value="CAA9194773.1"/>
    <property type="molecule type" value="Genomic_DNA"/>
</dbReference>
<name>A0ABM8KDH3_9FLAO</name>
<organism evidence="1 2">
    <name type="scientific">Flavobacterium collinsii</name>
    <dbReference type="NCBI Taxonomy" id="1114861"/>
    <lineage>
        <taxon>Bacteria</taxon>
        <taxon>Pseudomonadati</taxon>
        <taxon>Bacteroidota</taxon>
        <taxon>Flavobacteriia</taxon>
        <taxon>Flavobacteriales</taxon>
        <taxon>Flavobacteriaceae</taxon>
        <taxon>Flavobacterium</taxon>
    </lineage>
</organism>
<sequence length="45" mass="4873">MLAVAPAGVGCVVRILDQHAQEASFLEIRPDVEGITEEVIIQKLL</sequence>
<evidence type="ECO:0000313" key="1">
    <source>
        <dbReference type="EMBL" id="CAA9194773.1"/>
    </source>
</evidence>
<reference evidence="1 2" key="1">
    <citation type="submission" date="2020-02" db="EMBL/GenBank/DDBJ databases">
        <authorList>
            <person name="Criscuolo A."/>
        </authorList>
    </citation>
    <scope>NUCLEOTIDE SEQUENCE [LARGE SCALE GENOMIC DNA]</scope>
    <source>
        <strain evidence="1">CECT7796</strain>
    </source>
</reference>
<proteinExistence type="predicted"/>
<accession>A0ABM8KDH3</accession>
<dbReference type="Proteomes" id="UP000474567">
    <property type="component" value="Unassembled WGS sequence"/>
</dbReference>
<comment type="caution">
    <text evidence="1">The sequence shown here is derived from an EMBL/GenBank/DDBJ whole genome shotgun (WGS) entry which is preliminary data.</text>
</comment>
<protein>
    <submittedName>
        <fullName evidence="1">Uncharacterized protein</fullName>
    </submittedName>
</protein>
<gene>
    <name evidence="1" type="ORF">FLACOL7796_00292</name>
</gene>